<dbReference type="Proteomes" id="UP000005396">
    <property type="component" value="Unassembled WGS sequence"/>
</dbReference>
<accession>A8RYM0</accession>
<dbReference type="HOGENOM" id="CLU_2914268_0_0_9"/>
<dbReference type="PaxDb" id="411902-CLOBOL_05164"/>
<sequence length="61" mass="6958">MILPYSYSPFMGLRNVSEFIRSGAFILLGILSHIYKNARFLTKIAFFVKILTDCKIILCGI</sequence>
<comment type="caution">
    <text evidence="1">The sequence shown here is derived from an EMBL/GenBank/DDBJ whole genome shotgun (WGS) entry which is preliminary data.</text>
</comment>
<proteinExistence type="predicted"/>
<protein>
    <submittedName>
        <fullName evidence="1">Uncharacterized protein</fullName>
    </submittedName>
</protein>
<gene>
    <name evidence="1" type="ORF">CLOBOL_05164</name>
</gene>
<dbReference type="EMBL" id="ABCC02000039">
    <property type="protein sequence ID" value="EDP14622.1"/>
    <property type="molecule type" value="Genomic_DNA"/>
</dbReference>
<evidence type="ECO:0000313" key="1">
    <source>
        <dbReference type="EMBL" id="EDP14622.1"/>
    </source>
</evidence>
<reference evidence="1 2" key="1">
    <citation type="submission" date="2007-08" db="EMBL/GenBank/DDBJ databases">
        <authorList>
            <person name="Fulton L."/>
            <person name="Clifton S."/>
            <person name="Fulton B."/>
            <person name="Xu J."/>
            <person name="Minx P."/>
            <person name="Pepin K.H."/>
            <person name="Johnson M."/>
            <person name="Thiruvilangam P."/>
            <person name="Bhonagiri V."/>
            <person name="Nash W.E."/>
            <person name="Mardis E.R."/>
            <person name="Wilson R.K."/>
        </authorList>
    </citation>
    <scope>NUCLEOTIDE SEQUENCE [LARGE SCALE GENOMIC DNA]</scope>
    <source>
        <strain evidence="2">ATCC BAA-613 / DSM 15670 / CCUG 46953 / JCM 12243 / WAL 16351</strain>
    </source>
</reference>
<reference evidence="1 2" key="2">
    <citation type="submission" date="2007-09" db="EMBL/GenBank/DDBJ databases">
        <title>Draft genome sequence of Clostridium bolteae (ATCC BAA-613).</title>
        <authorList>
            <person name="Sudarsanam P."/>
            <person name="Ley R."/>
            <person name="Guruge J."/>
            <person name="Turnbaugh P.J."/>
            <person name="Mahowald M."/>
            <person name="Liep D."/>
            <person name="Gordon J."/>
        </authorList>
    </citation>
    <scope>NUCLEOTIDE SEQUENCE [LARGE SCALE GENOMIC DNA]</scope>
    <source>
        <strain evidence="2">ATCC BAA-613 / DSM 15670 / CCUG 46953 / JCM 12243 / WAL 16351</strain>
    </source>
</reference>
<organism evidence="1 2">
    <name type="scientific">Enterocloster bolteae (strain ATCC BAA-613 / DSM 15670 / CCUG 46953 / JCM 12243 / WAL 16351)</name>
    <name type="common">Clostridium bolteae</name>
    <dbReference type="NCBI Taxonomy" id="411902"/>
    <lineage>
        <taxon>Bacteria</taxon>
        <taxon>Bacillati</taxon>
        <taxon>Bacillota</taxon>
        <taxon>Clostridia</taxon>
        <taxon>Lachnospirales</taxon>
        <taxon>Lachnospiraceae</taxon>
        <taxon>Enterocloster</taxon>
    </lineage>
</organism>
<name>A8RYM0_ENTBW</name>
<dbReference type="AlphaFoldDB" id="A8RYM0"/>
<evidence type="ECO:0000313" key="2">
    <source>
        <dbReference type="Proteomes" id="UP000005396"/>
    </source>
</evidence>